<feature type="domain" description="Glyoxalase/fosfomycin resistance/dioxygenase" evidence="1">
    <location>
        <begin position="5"/>
        <end position="131"/>
    </location>
</feature>
<dbReference type="EMBL" id="SOAW01000001">
    <property type="protein sequence ID" value="TDT32748.1"/>
    <property type="molecule type" value="Genomic_DNA"/>
</dbReference>
<dbReference type="InterPro" id="IPR004360">
    <property type="entry name" value="Glyas_Fos-R_dOase_dom"/>
</dbReference>
<name>A0A4V3EN85_9ACTN</name>
<proteinExistence type="predicted"/>
<dbReference type="Proteomes" id="UP000295371">
    <property type="component" value="Unassembled WGS sequence"/>
</dbReference>
<organism evidence="2 3">
    <name type="scientific">Naumannella halotolerans</name>
    <dbReference type="NCBI Taxonomy" id="993414"/>
    <lineage>
        <taxon>Bacteria</taxon>
        <taxon>Bacillati</taxon>
        <taxon>Actinomycetota</taxon>
        <taxon>Actinomycetes</taxon>
        <taxon>Propionibacteriales</taxon>
        <taxon>Propionibacteriaceae</taxon>
        <taxon>Naumannella</taxon>
    </lineage>
</organism>
<evidence type="ECO:0000259" key="1">
    <source>
        <dbReference type="Pfam" id="PF00903"/>
    </source>
</evidence>
<reference evidence="2 3" key="1">
    <citation type="submission" date="2019-03" db="EMBL/GenBank/DDBJ databases">
        <title>Genomic Encyclopedia of Archaeal and Bacterial Type Strains, Phase II (KMG-II): from individual species to whole genera.</title>
        <authorList>
            <person name="Goeker M."/>
        </authorList>
    </citation>
    <scope>NUCLEOTIDE SEQUENCE [LARGE SCALE GENOMIC DNA]</scope>
    <source>
        <strain evidence="2 3">DSM 24323</strain>
    </source>
</reference>
<dbReference type="InterPro" id="IPR028973">
    <property type="entry name" value="PhnB-like"/>
</dbReference>
<dbReference type="SUPFAM" id="SSF54593">
    <property type="entry name" value="Glyoxalase/Bleomycin resistance protein/Dihydroxybiphenyl dioxygenase"/>
    <property type="match status" value="1"/>
</dbReference>
<accession>A0A4V3EN85</accession>
<dbReference type="CDD" id="cd06588">
    <property type="entry name" value="PhnB_like"/>
    <property type="match status" value="1"/>
</dbReference>
<protein>
    <submittedName>
        <fullName evidence="2">PhnB protein</fullName>
    </submittedName>
</protein>
<evidence type="ECO:0000313" key="3">
    <source>
        <dbReference type="Proteomes" id="UP000295371"/>
    </source>
</evidence>
<dbReference type="PANTHER" id="PTHR33990:SF1">
    <property type="entry name" value="PROTEIN YJDN"/>
    <property type="match status" value="1"/>
</dbReference>
<dbReference type="PANTHER" id="PTHR33990">
    <property type="entry name" value="PROTEIN YJDN-RELATED"/>
    <property type="match status" value="1"/>
</dbReference>
<dbReference type="OrthoDB" id="9795306at2"/>
<keyword evidence="3" id="KW-1185">Reference proteome</keyword>
<dbReference type="AlphaFoldDB" id="A0A4V3EN85"/>
<dbReference type="Pfam" id="PF00903">
    <property type="entry name" value="Glyoxalase"/>
    <property type="match status" value="1"/>
</dbReference>
<dbReference type="Gene3D" id="3.10.180.10">
    <property type="entry name" value="2,3-Dihydroxybiphenyl 1,2-Dioxygenase, domain 1"/>
    <property type="match status" value="1"/>
</dbReference>
<gene>
    <name evidence="2" type="ORF">CLV29_0336</name>
</gene>
<evidence type="ECO:0000313" key="2">
    <source>
        <dbReference type="EMBL" id="TDT32748.1"/>
    </source>
</evidence>
<dbReference type="RefSeq" id="WP_133753349.1">
    <property type="nucleotide sequence ID" value="NZ_SOAW01000001.1"/>
</dbReference>
<dbReference type="InterPro" id="IPR029068">
    <property type="entry name" value="Glyas_Bleomycin-R_OHBP_Dase"/>
</dbReference>
<comment type="caution">
    <text evidence="2">The sequence shown here is derived from an EMBL/GenBank/DDBJ whole genome shotgun (WGS) entry which is preliminary data.</text>
</comment>
<sequence length="137" mass="15005">MVTRLNPYLNFRDEARQALEFYHEGLGGTLDILSFGASGMADDPAVAELVMHGAVVSEIGLTLYAADTPPGMASSRMGNAISVALTSDQEDLRPYWDRLTQGAEIQMPFEIAPWGDRYGAFVDRFGVPWMFDQPGDA</sequence>